<comment type="caution">
    <text evidence="3">The sequence shown here is derived from an EMBL/GenBank/DDBJ whole genome shotgun (WGS) entry which is preliminary data.</text>
</comment>
<reference evidence="3 4" key="1">
    <citation type="submission" date="2014-03" db="EMBL/GenBank/DDBJ databases">
        <title>Genomics of Bifidobacteria.</title>
        <authorList>
            <person name="Ventura M."/>
            <person name="Milani C."/>
            <person name="Lugli G.A."/>
        </authorList>
    </citation>
    <scope>NUCLEOTIDE SEQUENCE [LARGE SCALE GENOMIC DNA]</scope>
    <source>
        <strain evidence="3 4">DSM 23973</strain>
    </source>
</reference>
<dbReference type="RefSeq" id="WP_043163797.1">
    <property type="nucleotide sequence ID" value="NZ_JDUV01000001.1"/>
</dbReference>
<protein>
    <submittedName>
        <fullName evidence="3">ATPase</fullName>
    </submittedName>
</protein>
<proteinExistence type="predicted"/>
<feature type="domain" description="AAA" evidence="1">
    <location>
        <begin position="26"/>
        <end position="159"/>
    </location>
</feature>
<dbReference type="AlphaFoldDB" id="A0A087A206"/>
<dbReference type="InterPro" id="IPR025420">
    <property type="entry name" value="DUF4143"/>
</dbReference>
<accession>A0A087A206</accession>
<evidence type="ECO:0000313" key="3">
    <source>
        <dbReference type="EMBL" id="KFI52806.1"/>
    </source>
</evidence>
<evidence type="ECO:0000313" key="4">
    <source>
        <dbReference type="Proteomes" id="UP000029072"/>
    </source>
</evidence>
<evidence type="ECO:0000259" key="2">
    <source>
        <dbReference type="Pfam" id="PF13635"/>
    </source>
</evidence>
<dbReference type="STRING" id="1437609.BCAL_1482"/>
<dbReference type="PANTHER" id="PTHR33295">
    <property type="entry name" value="ATPASE"/>
    <property type="match status" value="1"/>
</dbReference>
<sequence length="445" mass="50240">MSYTEVETLKRKAHERIKFWKTHKTKQALLVTGARQVGKTFIIEEFGRAEYKHMVEFNLALDDYARQSFAQATSPDDLLFRISVAASGLLVPGETLVFLDEIQQCPQIVTFIKGLVDKGDYDYILSGSLLGVELEDVRSLPVGYLDEFAMYPLDFEEFCWANGLVETAFDVVRECFTNTNEVPDFIHRRLTDLFHRYLLVGGMPAAVTSFIENNTIDPVRAIQSNIRTYYEHDIKQYAPKENRLTIQEIYRLIPNELQSQNRRFQISSITDVKRFSQIEDEFLWLTGANVALPVFNAAAPIAPLRANSERRLMKLFYSDVGLLVGSYGKKSALGILDGNASMNMGGVYENVAAQELVAHGFDHLYYFTKKGIGELDFLVETADGDILALEIKSGARFRSHAALDNALSTPGYDIDKAYVLAETNVSEKDGVTYLPMYMLSMLRNG</sequence>
<dbReference type="Pfam" id="PF13635">
    <property type="entry name" value="DUF4143"/>
    <property type="match status" value="1"/>
</dbReference>
<dbReference type="Proteomes" id="UP000029072">
    <property type="component" value="Unassembled WGS sequence"/>
</dbReference>
<dbReference type="OrthoDB" id="9804306at2"/>
<name>A0A087A206_9BIFI</name>
<evidence type="ECO:0000259" key="1">
    <source>
        <dbReference type="Pfam" id="PF13173"/>
    </source>
</evidence>
<organism evidence="3 4">
    <name type="scientific">Bifidobacterium callitrichos DSM 23973</name>
    <dbReference type="NCBI Taxonomy" id="1437609"/>
    <lineage>
        <taxon>Bacteria</taxon>
        <taxon>Bacillati</taxon>
        <taxon>Actinomycetota</taxon>
        <taxon>Actinomycetes</taxon>
        <taxon>Bifidobacteriales</taxon>
        <taxon>Bifidobacteriaceae</taxon>
        <taxon>Bifidobacterium</taxon>
    </lineage>
</organism>
<dbReference type="InterPro" id="IPR041682">
    <property type="entry name" value="AAA_14"/>
</dbReference>
<dbReference type="Pfam" id="PF13173">
    <property type="entry name" value="AAA_14"/>
    <property type="match status" value="1"/>
</dbReference>
<feature type="domain" description="DUF4143" evidence="2">
    <location>
        <begin position="231"/>
        <end position="394"/>
    </location>
</feature>
<dbReference type="EMBL" id="JGYS01000015">
    <property type="protein sequence ID" value="KFI52806.1"/>
    <property type="molecule type" value="Genomic_DNA"/>
</dbReference>
<gene>
    <name evidence="3" type="ORF">BCAL_1482</name>
</gene>
<dbReference type="PANTHER" id="PTHR33295:SF7">
    <property type="entry name" value="ATPASE"/>
    <property type="match status" value="1"/>
</dbReference>
<dbReference type="InterPro" id="IPR027417">
    <property type="entry name" value="P-loop_NTPase"/>
</dbReference>
<dbReference type="eggNOG" id="COG1373">
    <property type="taxonomic scope" value="Bacteria"/>
</dbReference>
<dbReference type="SUPFAM" id="SSF52540">
    <property type="entry name" value="P-loop containing nucleoside triphosphate hydrolases"/>
    <property type="match status" value="1"/>
</dbReference>